<dbReference type="Proteomes" id="UP000239210">
    <property type="component" value="Unassembled WGS sequence"/>
</dbReference>
<reference evidence="2 3" key="1">
    <citation type="submission" date="2018-03" db="EMBL/GenBank/DDBJ databases">
        <title>Genomic Encyclopedia of Archaeal and Bacterial Type Strains, Phase II (KMG-II): from individual species to whole genera.</title>
        <authorList>
            <person name="Goeker M."/>
        </authorList>
    </citation>
    <scope>NUCLEOTIDE SEQUENCE [LARGE SCALE GENOMIC DNA]</scope>
    <source>
        <strain evidence="2 3">DSM 45416</strain>
    </source>
</reference>
<accession>A0A2T0TF91</accession>
<evidence type="ECO:0000313" key="2">
    <source>
        <dbReference type="EMBL" id="PRY44330.1"/>
    </source>
</evidence>
<evidence type="ECO:0008006" key="4">
    <source>
        <dbReference type="Google" id="ProtNLM"/>
    </source>
</evidence>
<protein>
    <recommendedName>
        <fullName evidence="4">Transposase</fullName>
    </recommendedName>
</protein>
<dbReference type="AlphaFoldDB" id="A0A2T0TF91"/>
<dbReference type="EMBL" id="PVTG01000016">
    <property type="protein sequence ID" value="PRY44330.1"/>
    <property type="molecule type" value="Genomic_DNA"/>
</dbReference>
<evidence type="ECO:0000313" key="3">
    <source>
        <dbReference type="Proteomes" id="UP000239210"/>
    </source>
</evidence>
<proteinExistence type="predicted"/>
<keyword evidence="3" id="KW-1185">Reference proteome</keyword>
<evidence type="ECO:0000256" key="1">
    <source>
        <dbReference type="SAM" id="MobiDB-lite"/>
    </source>
</evidence>
<feature type="region of interest" description="Disordered" evidence="1">
    <location>
        <begin position="386"/>
        <end position="407"/>
    </location>
</feature>
<organism evidence="2 3">
    <name type="scientific">Geodermatophilus tzadiensis</name>
    <dbReference type="NCBI Taxonomy" id="1137988"/>
    <lineage>
        <taxon>Bacteria</taxon>
        <taxon>Bacillati</taxon>
        <taxon>Actinomycetota</taxon>
        <taxon>Actinomycetes</taxon>
        <taxon>Geodermatophilales</taxon>
        <taxon>Geodermatophilaceae</taxon>
        <taxon>Geodermatophilus</taxon>
    </lineage>
</organism>
<sequence>MAAPTPESFDIAMRMADRCAAVAVMSVAMASRTGRPGDLNYRAFHVAAQINGLAPNQRNLISNVTKVLPGLTNAQRERLGFMRPVRSNGLYDVVRRYLDRLTAVLDEGVVIPHSLSFGFGTLLPETYRRKSDGSANWGVPEGYLDGSGACTEPLVLVHSDWHLHATTVSGIDPTLPISGAVAVDGTEFETSARLHGPNRDVDLDGEIEYDPETTGAMRTRGARPLGIGPDDRKVYTLDFDSRSGYRTVTNGRSGGRYTGYEVHLAVQVPALRWTNYVDQVTLGPAVPGFIVNATMTPAGSHRANAIIPALLGSKAAGQELKEVIADPGYSLCSMETYHLPLRLAGISVLHKPMTHQRGIRPTVDGAVLCDDTLLHPATPRNLLASRSARSAGSAPLPYAPPGSDEATRRQYEQPFNQRALWRLRLNRTDSDGTAWFTCPFCEGALSATSLTVHSGRTPGPRAVPVSGHVAHLSRCCNGQIRLAAEELGRWQKIPAGTTAHWKAYHARRQQVENANSALKSSMTQLDKKHTLVFGLSKRRTLLGFTLAAYNYNVGAAHQAR</sequence>
<feature type="compositionally biased region" description="Low complexity" evidence="1">
    <location>
        <begin position="386"/>
        <end position="396"/>
    </location>
</feature>
<name>A0A2T0TF91_9ACTN</name>
<gene>
    <name evidence="2" type="ORF">LY71_1168</name>
</gene>
<comment type="caution">
    <text evidence="2">The sequence shown here is derived from an EMBL/GenBank/DDBJ whole genome shotgun (WGS) entry which is preliminary data.</text>
</comment>